<dbReference type="GO" id="GO:0032545">
    <property type="term" value="C:CURI complex"/>
    <property type="evidence" value="ECO:0007669"/>
    <property type="project" value="TreeGrafter"/>
</dbReference>
<dbReference type="GO" id="GO:0000028">
    <property type="term" value="P:ribosomal small subunit assembly"/>
    <property type="evidence" value="ECO:0007669"/>
    <property type="project" value="TreeGrafter"/>
</dbReference>
<dbReference type="InterPro" id="IPR024326">
    <property type="entry name" value="RRP7_C"/>
</dbReference>
<feature type="region of interest" description="Disordered" evidence="2">
    <location>
        <begin position="160"/>
        <end position="186"/>
    </location>
</feature>
<dbReference type="InterPro" id="IPR035979">
    <property type="entry name" value="RBD_domain_sf"/>
</dbReference>
<dbReference type="EMBL" id="LWDF02000068">
    <property type="protein sequence ID" value="KAE8258499.1"/>
    <property type="molecule type" value="Genomic_DNA"/>
</dbReference>
<feature type="region of interest" description="Disordered" evidence="2">
    <location>
        <begin position="1"/>
        <end position="24"/>
    </location>
</feature>
<dbReference type="GO" id="GO:0006364">
    <property type="term" value="P:rRNA processing"/>
    <property type="evidence" value="ECO:0007669"/>
    <property type="project" value="TreeGrafter"/>
</dbReference>
<name>A0A177TPL8_9BASI</name>
<feature type="domain" description="Rrp7 RRM-like N-terminal" evidence="4">
    <location>
        <begin position="31"/>
        <end position="227"/>
    </location>
</feature>
<evidence type="ECO:0000256" key="2">
    <source>
        <dbReference type="SAM" id="MobiDB-lite"/>
    </source>
</evidence>
<evidence type="ECO:0000313" key="6">
    <source>
        <dbReference type="Proteomes" id="UP000077521"/>
    </source>
</evidence>
<sequence>MPKVDKKKSRVPAENSKGKQKDISSAQPLRIAGFTLLPLRYSSTSTYKHGTVHYLFIRPHHSSSNKTTAPLPSDRTLFVANLPVDASDRHLRTLFKTAGAIERTVFQQGSTVPLSGQHILDALQAGEDQDGDEEEEEEEDIDMNPAQAQGEEVALLQAKIEQNTRKRNRRKRSDRTEQESAPIVHPLPALDARELAGARALLPTSTSAHIVFLDASSLQRALTQAEQTSTAFITAGGPSLLSSSSPKTSEIIALLKTARPWLDPFVNPIQGTTPPPPPPPQLGLPTFLASYASHRPPLESIKAFSDSRIALHLFLRANPDRDPTEQARAARRGIQPVRVGAEGELLDQDGFTIVTAGGKYGRAAESGSKVGGVEGASVRVARNRPYMATGSAYEAALGPPKKKSKSKDLEDFYRFQTREKNREKLAQLRAKFQDDKLKVAKLKESRKFKPY</sequence>
<evidence type="ECO:0000313" key="5">
    <source>
        <dbReference type="EMBL" id="KAE8258499.1"/>
    </source>
</evidence>
<dbReference type="Gene3D" id="6.10.250.1770">
    <property type="match status" value="1"/>
</dbReference>
<dbReference type="InterPro" id="IPR040447">
    <property type="entry name" value="RRM_Rrp7"/>
</dbReference>
<dbReference type="CDD" id="cd12293">
    <property type="entry name" value="dRRM_Rrp7p"/>
    <property type="match status" value="1"/>
</dbReference>
<dbReference type="PANTHER" id="PTHR13191">
    <property type="entry name" value="RIBOSOMAL RNA PROCESSING PROTEIN 7-RELATED"/>
    <property type="match status" value="1"/>
</dbReference>
<reference evidence="5" key="1">
    <citation type="submission" date="2016-04" db="EMBL/GenBank/DDBJ databases">
        <authorList>
            <person name="Nguyen H.D."/>
            <person name="Samba Siva P."/>
            <person name="Cullis J."/>
            <person name="Levesque C.A."/>
            <person name="Hambleton S."/>
        </authorList>
    </citation>
    <scope>NUCLEOTIDE SEQUENCE</scope>
    <source>
        <strain evidence="5">DAOMC 236416</strain>
    </source>
</reference>
<evidence type="ECO:0000259" key="4">
    <source>
        <dbReference type="Pfam" id="PF17799"/>
    </source>
</evidence>
<dbReference type="AlphaFoldDB" id="A0A177TPL8"/>
<dbReference type="InterPro" id="IPR012677">
    <property type="entry name" value="Nucleotide-bd_a/b_plait_sf"/>
</dbReference>
<dbReference type="Pfam" id="PF12923">
    <property type="entry name" value="RRP7"/>
    <property type="match status" value="1"/>
</dbReference>
<comment type="similarity">
    <text evidence="1">Belongs to the RRP7 family.</text>
</comment>
<dbReference type="Pfam" id="PF17799">
    <property type="entry name" value="RRM_Rrp7"/>
    <property type="match status" value="1"/>
</dbReference>
<dbReference type="Proteomes" id="UP000077521">
    <property type="component" value="Unassembled WGS sequence"/>
</dbReference>
<dbReference type="InterPro" id="IPR040446">
    <property type="entry name" value="RRP7"/>
</dbReference>
<feature type="compositionally biased region" description="Basic residues" evidence="2">
    <location>
        <begin position="1"/>
        <end position="10"/>
    </location>
</feature>
<keyword evidence="6" id="KW-1185">Reference proteome</keyword>
<reference evidence="5" key="2">
    <citation type="journal article" date="2019" name="IMA Fungus">
        <title>Genome sequencing and comparison of five Tilletia species to identify candidate genes for the detection of regulated species infecting wheat.</title>
        <authorList>
            <person name="Nguyen H.D.T."/>
            <person name="Sultana T."/>
            <person name="Kesanakurti P."/>
            <person name="Hambleton S."/>
        </authorList>
    </citation>
    <scope>NUCLEOTIDE SEQUENCE</scope>
    <source>
        <strain evidence="5">DAOMC 236416</strain>
    </source>
</reference>
<evidence type="ECO:0008006" key="7">
    <source>
        <dbReference type="Google" id="ProtNLM"/>
    </source>
</evidence>
<proteinExistence type="inferred from homology"/>
<dbReference type="GO" id="GO:0034456">
    <property type="term" value="C:UTP-C complex"/>
    <property type="evidence" value="ECO:0007669"/>
    <property type="project" value="TreeGrafter"/>
</dbReference>
<feature type="domain" description="Ribosomal RNA-processing protein 7 C-terminal" evidence="3">
    <location>
        <begin position="345"/>
        <end position="451"/>
    </location>
</feature>
<dbReference type="Gene3D" id="3.30.70.330">
    <property type="match status" value="1"/>
</dbReference>
<evidence type="ECO:0000256" key="1">
    <source>
        <dbReference type="ARBA" id="ARBA00006110"/>
    </source>
</evidence>
<dbReference type="SUPFAM" id="SSF54928">
    <property type="entry name" value="RNA-binding domain, RBD"/>
    <property type="match status" value="1"/>
</dbReference>
<dbReference type="PANTHER" id="PTHR13191:SF0">
    <property type="entry name" value="RIBOSOMAL RNA-PROCESSING PROTEIN 7 HOMOLOG A-RELATED"/>
    <property type="match status" value="1"/>
</dbReference>
<accession>A0A177TPL8</accession>
<feature type="compositionally biased region" description="Acidic residues" evidence="2">
    <location>
        <begin position="127"/>
        <end position="142"/>
    </location>
</feature>
<feature type="region of interest" description="Disordered" evidence="2">
    <location>
        <begin position="126"/>
        <end position="146"/>
    </location>
</feature>
<organism evidence="5 6">
    <name type="scientific">Tilletia indica</name>
    <dbReference type="NCBI Taxonomy" id="43049"/>
    <lineage>
        <taxon>Eukaryota</taxon>
        <taxon>Fungi</taxon>
        <taxon>Dikarya</taxon>
        <taxon>Basidiomycota</taxon>
        <taxon>Ustilaginomycotina</taxon>
        <taxon>Exobasidiomycetes</taxon>
        <taxon>Tilletiales</taxon>
        <taxon>Tilletiaceae</taxon>
        <taxon>Tilletia</taxon>
    </lineage>
</organism>
<evidence type="ECO:0000259" key="3">
    <source>
        <dbReference type="Pfam" id="PF12923"/>
    </source>
</evidence>
<protein>
    <recommendedName>
        <fullName evidence="7">Ribosomal RNA-processing protein 7 C-terminal domain-containing protein</fullName>
    </recommendedName>
</protein>
<gene>
    <name evidence="5" type="ORF">A4X13_0g1645</name>
</gene>
<dbReference type="GO" id="GO:0003676">
    <property type="term" value="F:nucleic acid binding"/>
    <property type="evidence" value="ECO:0007669"/>
    <property type="project" value="InterPro"/>
</dbReference>
<comment type="caution">
    <text evidence="5">The sequence shown here is derived from an EMBL/GenBank/DDBJ whole genome shotgun (WGS) entry which is preliminary data.</text>
</comment>